<dbReference type="Proteomes" id="UP001501153">
    <property type="component" value="Unassembled WGS sequence"/>
</dbReference>
<evidence type="ECO:0000313" key="2">
    <source>
        <dbReference type="EMBL" id="GAA4371363.1"/>
    </source>
</evidence>
<keyword evidence="1" id="KW-0732">Signal</keyword>
<reference evidence="3" key="1">
    <citation type="journal article" date="2019" name="Int. J. Syst. Evol. Microbiol.">
        <title>The Global Catalogue of Microorganisms (GCM) 10K type strain sequencing project: providing services to taxonomists for standard genome sequencing and annotation.</title>
        <authorList>
            <consortium name="The Broad Institute Genomics Platform"/>
            <consortium name="The Broad Institute Genome Sequencing Center for Infectious Disease"/>
            <person name="Wu L."/>
            <person name="Ma J."/>
        </authorList>
    </citation>
    <scope>NUCLEOTIDE SEQUENCE [LARGE SCALE GENOMIC DNA]</scope>
    <source>
        <strain evidence="3">JCM 17923</strain>
    </source>
</reference>
<name>A0ABP8ITG4_9BACT</name>
<accession>A0ABP8ITG4</accession>
<protein>
    <submittedName>
        <fullName evidence="2">Uncharacterized protein</fullName>
    </submittedName>
</protein>
<proteinExistence type="predicted"/>
<feature type="signal peptide" evidence="1">
    <location>
        <begin position="1"/>
        <end position="27"/>
    </location>
</feature>
<dbReference type="EMBL" id="BAABGZ010000082">
    <property type="protein sequence ID" value="GAA4371363.1"/>
    <property type="molecule type" value="Genomic_DNA"/>
</dbReference>
<evidence type="ECO:0000313" key="3">
    <source>
        <dbReference type="Proteomes" id="UP001501153"/>
    </source>
</evidence>
<gene>
    <name evidence="2" type="ORF">GCM10023185_46770</name>
</gene>
<organism evidence="2 3">
    <name type="scientific">Hymenobacter saemangeumensis</name>
    <dbReference type="NCBI Taxonomy" id="1084522"/>
    <lineage>
        <taxon>Bacteria</taxon>
        <taxon>Pseudomonadati</taxon>
        <taxon>Bacteroidota</taxon>
        <taxon>Cytophagia</taxon>
        <taxon>Cytophagales</taxon>
        <taxon>Hymenobacteraceae</taxon>
        <taxon>Hymenobacter</taxon>
    </lineage>
</organism>
<keyword evidence="3" id="KW-1185">Reference proteome</keyword>
<sequence length="526" mass="57779">MPFPLFRQVLCAGTFLLSLAASVPVAAQDVTISDLGAAYYSGFKTVDGQFYYMLRQERNVYDLFHLEIYGRDLQKKSSTDLRLGRNWYQGAARAVGDNGIFYFFTGKEGLLVQVNAAGQKTKEVRVPASDVYGSVVSIKATGDGDFYLTYPIDADKKGYVVARYGPDLTAKWQKEFAPEKGKYRVRYFEATPAAVYTVLDNSKAGWEVSCLDAATGTEKSRQELQPAASGFEPTMTAVDPAGQLLVAGTYRDQQKTAFVSIEKPGTPPPGGLFVLGLGPDGKQAFVSRMSYAADLAGKLNTRSTIQPFTVGEVPALKLHALVPRPGGGYAFIGETYKVFSFTDPQYEAAGGVRAPGTGGAGPGPQRRNILDFVVLELSAQGQLQSLRRIPKPYKIYHNHNAGGGPKEFENETAFAYRFLYQPDPAKLPEVVFLNWHQNLLYVNSLKTGTDTRDNLFTRRYLDQPAVPGAADRGELTVRDFSNDISKPPAELFYDEILPHAPGKFVYSHYEPSQSSLRLQVLDVPGK</sequence>
<feature type="chain" id="PRO_5046104479" evidence="1">
    <location>
        <begin position="28"/>
        <end position="526"/>
    </location>
</feature>
<dbReference type="SUPFAM" id="SSF63829">
    <property type="entry name" value="Calcium-dependent phosphotriesterase"/>
    <property type="match status" value="1"/>
</dbReference>
<dbReference type="RefSeq" id="WP_345238599.1">
    <property type="nucleotide sequence ID" value="NZ_BAABGZ010000082.1"/>
</dbReference>
<comment type="caution">
    <text evidence="2">The sequence shown here is derived from an EMBL/GenBank/DDBJ whole genome shotgun (WGS) entry which is preliminary data.</text>
</comment>
<evidence type="ECO:0000256" key="1">
    <source>
        <dbReference type="SAM" id="SignalP"/>
    </source>
</evidence>